<evidence type="ECO:0000313" key="3">
    <source>
        <dbReference type="RefSeq" id="XP_027339724.1"/>
    </source>
</evidence>
<keyword evidence="2" id="KW-1185">Reference proteome</keyword>
<proteinExistence type="predicted"/>
<protein>
    <submittedName>
        <fullName evidence="3">Uncharacterized protein LOC113853324</fullName>
    </submittedName>
</protein>
<gene>
    <name evidence="3" type="primary">LOC113853324</name>
</gene>
<dbReference type="KEGG" id="aprc:113853324"/>
<evidence type="ECO:0000256" key="1">
    <source>
        <dbReference type="SAM" id="MobiDB-lite"/>
    </source>
</evidence>
<dbReference type="OrthoDB" id="1649072at2759"/>
<dbReference type="AlphaFoldDB" id="A0A8B8K952"/>
<dbReference type="Proteomes" id="UP000694853">
    <property type="component" value="Unplaced"/>
</dbReference>
<evidence type="ECO:0000313" key="2">
    <source>
        <dbReference type="Proteomes" id="UP000694853"/>
    </source>
</evidence>
<reference evidence="2" key="1">
    <citation type="journal article" date="2019" name="Toxins">
        <title>Detection of Abrin-Like and Prepropulchellin-Like Toxin Genes and Transcripts Using Whole Genome Sequencing and Full-Length Transcript Sequencing of Abrus precatorius.</title>
        <authorList>
            <person name="Hovde B.T."/>
            <person name="Daligault H.E."/>
            <person name="Hanschen E.R."/>
            <person name="Kunde Y.A."/>
            <person name="Johnson M.B."/>
            <person name="Starkenburg S.R."/>
            <person name="Johnson S.L."/>
        </authorList>
    </citation>
    <scope>NUCLEOTIDE SEQUENCE [LARGE SCALE GENOMIC DNA]</scope>
</reference>
<accession>A0A8B8K952</accession>
<sequence>MMKNRNTQVALFTTSRLSPLAKPFTFNGSTFQPTSSSLFDHYPFHQLSKQREFDIVKDFSLPTFSPRITTASVAVTGMFEKGSDDVYPTGSDTTVAKDTPSKSNGTILAADESISFPSSNGKFAPLKLSTIDISSAKNSPQNQSSENIGESDSDVDSPCWKGTMTFPRSPIEISELPQIGNVEKATEKHNNLNPLAPHFFPGIRYIKDDFVSSNSCAPVVTNIVSGENMLVKTVTAEYPVELNNGIEVQQSGNTCGMGKEFNMSNDPKSKDSKAIKSVSEVFPTKGLSPISVPTPTTSSSSGVGVVTDLLKTFEGVSKSLIESPKPDVGIIVNAMHALSEVLVQTCMDGVYSYNEQGYDVIMIQQILNNLNAFSSKKCGQQISTPLNNPSCKGLELTSIETFNVLHKPYLQNDYAGENRVIKEVGQHGRSSLASSIVEDQDKDNESTQLQIIRRCLGKTVDFDQQMHPEALLFWNLWLDSEAERCYRKYKTYRYLMEAGMDVTCANVAVSPFSQRS</sequence>
<reference evidence="3" key="2">
    <citation type="submission" date="2025-08" db="UniProtKB">
        <authorList>
            <consortium name="RefSeq"/>
        </authorList>
    </citation>
    <scope>IDENTIFICATION</scope>
    <source>
        <tissue evidence="3">Young leaves</tissue>
    </source>
</reference>
<feature type="compositionally biased region" description="Polar residues" evidence="1">
    <location>
        <begin position="134"/>
        <end position="148"/>
    </location>
</feature>
<dbReference type="PANTHER" id="PTHR34361:SF6">
    <property type="entry name" value="POX DOMAIN-CONTAINING PROTEIN"/>
    <property type="match status" value="1"/>
</dbReference>
<feature type="region of interest" description="Disordered" evidence="1">
    <location>
        <begin position="134"/>
        <end position="157"/>
    </location>
</feature>
<organism evidence="2 3">
    <name type="scientific">Abrus precatorius</name>
    <name type="common">Indian licorice</name>
    <name type="synonym">Glycine abrus</name>
    <dbReference type="NCBI Taxonomy" id="3816"/>
    <lineage>
        <taxon>Eukaryota</taxon>
        <taxon>Viridiplantae</taxon>
        <taxon>Streptophyta</taxon>
        <taxon>Embryophyta</taxon>
        <taxon>Tracheophyta</taxon>
        <taxon>Spermatophyta</taxon>
        <taxon>Magnoliopsida</taxon>
        <taxon>eudicotyledons</taxon>
        <taxon>Gunneridae</taxon>
        <taxon>Pentapetalae</taxon>
        <taxon>rosids</taxon>
        <taxon>fabids</taxon>
        <taxon>Fabales</taxon>
        <taxon>Fabaceae</taxon>
        <taxon>Papilionoideae</taxon>
        <taxon>50 kb inversion clade</taxon>
        <taxon>NPAAA clade</taxon>
        <taxon>indigoferoid/millettioid clade</taxon>
        <taxon>Abreae</taxon>
        <taxon>Abrus</taxon>
    </lineage>
</organism>
<dbReference type="RefSeq" id="XP_027339724.1">
    <property type="nucleotide sequence ID" value="XM_027483923.1"/>
</dbReference>
<dbReference type="PANTHER" id="PTHR34361">
    <property type="entry name" value="OS08G0157800 PROTEIN"/>
    <property type="match status" value="1"/>
</dbReference>
<dbReference type="GeneID" id="113853324"/>
<name>A0A8B8K952_ABRPR</name>